<evidence type="ECO:0000313" key="3">
    <source>
        <dbReference type="Proteomes" id="UP000823775"/>
    </source>
</evidence>
<feature type="region of interest" description="Disordered" evidence="1">
    <location>
        <begin position="1"/>
        <end position="119"/>
    </location>
</feature>
<sequence length="119" mass="13044">MSQDETEVPIQKQEKHQLTGAKIEAKAEKKKGVEGEEISEGTESDTANKSEGSIEVNGSDSTDTDPKEEQIFKNVDISPRVERAVKSARNGKKQGAGGVAQPRRVQPKRRVSSRQLKSQ</sequence>
<accession>A0ABS8SZX5</accession>
<organism evidence="2 3">
    <name type="scientific">Datura stramonium</name>
    <name type="common">Jimsonweed</name>
    <name type="synonym">Common thornapple</name>
    <dbReference type="NCBI Taxonomy" id="4076"/>
    <lineage>
        <taxon>Eukaryota</taxon>
        <taxon>Viridiplantae</taxon>
        <taxon>Streptophyta</taxon>
        <taxon>Embryophyta</taxon>
        <taxon>Tracheophyta</taxon>
        <taxon>Spermatophyta</taxon>
        <taxon>Magnoliopsida</taxon>
        <taxon>eudicotyledons</taxon>
        <taxon>Gunneridae</taxon>
        <taxon>Pentapetalae</taxon>
        <taxon>asterids</taxon>
        <taxon>lamiids</taxon>
        <taxon>Solanales</taxon>
        <taxon>Solanaceae</taxon>
        <taxon>Solanoideae</taxon>
        <taxon>Datureae</taxon>
        <taxon>Datura</taxon>
    </lineage>
</organism>
<feature type="compositionally biased region" description="Polar residues" evidence="1">
    <location>
        <begin position="44"/>
        <end position="61"/>
    </location>
</feature>
<evidence type="ECO:0000256" key="1">
    <source>
        <dbReference type="SAM" id="MobiDB-lite"/>
    </source>
</evidence>
<name>A0ABS8SZX5_DATST</name>
<reference evidence="2 3" key="1">
    <citation type="journal article" date="2021" name="BMC Genomics">
        <title>Datura genome reveals duplications of psychoactive alkaloid biosynthetic genes and high mutation rate following tissue culture.</title>
        <authorList>
            <person name="Rajewski A."/>
            <person name="Carter-House D."/>
            <person name="Stajich J."/>
            <person name="Litt A."/>
        </authorList>
    </citation>
    <scope>NUCLEOTIDE SEQUENCE [LARGE SCALE GENOMIC DNA]</scope>
    <source>
        <strain evidence="2">AR-01</strain>
    </source>
</reference>
<dbReference type="EMBL" id="JACEIK010000983">
    <property type="protein sequence ID" value="MCD7464636.1"/>
    <property type="molecule type" value="Genomic_DNA"/>
</dbReference>
<proteinExistence type="predicted"/>
<feature type="compositionally biased region" description="Basic and acidic residues" evidence="1">
    <location>
        <begin position="12"/>
        <end position="34"/>
    </location>
</feature>
<dbReference type="Proteomes" id="UP000823775">
    <property type="component" value="Unassembled WGS sequence"/>
</dbReference>
<gene>
    <name evidence="2" type="ORF">HAX54_053160</name>
</gene>
<evidence type="ECO:0000313" key="2">
    <source>
        <dbReference type="EMBL" id="MCD7464636.1"/>
    </source>
</evidence>
<protein>
    <submittedName>
        <fullName evidence="2">Uncharacterized protein</fullName>
    </submittedName>
</protein>
<comment type="caution">
    <text evidence="2">The sequence shown here is derived from an EMBL/GenBank/DDBJ whole genome shotgun (WGS) entry which is preliminary data.</text>
</comment>
<keyword evidence="3" id="KW-1185">Reference proteome</keyword>